<comment type="subcellular location">
    <subcellularLocation>
        <location evidence="1 8">Cell outer membrane</location>
        <topology evidence="1 8">Multi-pass membrane protein</topology>
    </subcellularLocation>
</comment>
<accession>A0ABU7H2I9</accession>
<evidence type="ECO:0000256" key="3">
    <source>
        <dbReference type="ARBA" id="ARBA00022452"/>
    </source>
</evidence>
<dbReference type="PANTHER" id="PTHR30069">
    <property type="entry name" value="TONB-DEPENDENT OUTER MEMBRANE RECEPTOR"/>
    <property type="match status" value="1"/>
</dbReference>
<keyword evidence="7 8" id="KW-0998">Cell outer membrane</keyword>
<dbReference type="RefSeq" id="WP_330146368.1">
    <property type="nucleotide sequence ID" value="NZ_JAZDQU010000002.1"/>
</dbReference>
<dbReference type="Pfam" id="PF13715">
    <property type="entry name" value="CarbopepD_reg_2"/>
    <property type="match status" value="1"/>
</dbReference>
<name>A0ABU7H2I9_9SPHI</name>
<keyword evidence="12" id="KW-0675">Receptor</keyword>
<evidence type="ECO:0000256" key="5">
    <source>
        <dbReference type="ARBA" id="ARBA00023077"/>
    </source>
</evidence>
<evidence type="ECO:0000313" key="12">
    <source>
        <dbReference type="EMBL" id="MEE1885471.1"/>
    </source>
</evidence>
<dbReference type="InterPro" id="IPR000531">
    <property type="entry name" value="Beta-barrel_TonB"/>
</dbReference>
<keyword evidence="6 8" id="KW-0472">Membrane</keyword>
<dbReference type="InterPro" id="IPR039426">
    <property type="entry name" value="TonB-dep_rcpt-like"/>
</dbReference>
<dbReference type="InterPro" id="IPR008969">
    <property type="entry name" value="CarboxyPept-like_regulatory"/>
</dbReference>
<gene>
    <name evidence="12" type="ORF">VRU49_08595</name>
</gene>
<comment type="caution">
    <text evidence="12">The sequence shown here is derived from an EMBL/GenBank/DDBJ whole genome shotgun (WGS) entry which is preliminary data.</text>
</comment>
<dbReference type="PANTHER" id="PTHR30069:SF57">
    <property type="entry name" value="TONB-DEPENDENT RECEPTOR"/>
    <property type="match status" value="1"/>
</dbReference>
<protein>
    <submittedName>
        <fullName evidence="12">TonB-dependent receptor</fullName>
    </submittedName>
</protein>
<keyword evidence="2 8" id="KW-0813">Transport</keyword>
<dbReference type="EMBL" id="JAZDQU010000002">
    <property type="protein sequence ID" value="MEE1885471.1"/>
    <property type="molecule type" value="Genomic_DNA"/>
</dbReference>
<dbReference type="SUPFAM" id="SSF49464">
    <property type="entry name" value="Carboxypeptidase regulatory domain-like"/>
    <property type="match status" value="1"/>
</dbReference>
<evidence type="ECO:0000256" key="9">
    <source>
        <dbReference type="RuleBase" id="RU003357"/>
    </source>
</evidence>
<evidence type="ECO:0000256" key="2">
    <source>
        <dbReference type="ARBA" id="ARBA00022448"/>
    </source>
</evidence>
<dbReference type="Pfam" id="PF07715">
    <property type="entry name" value="Plug"/>
    <property type="match status" value="1"/>
</dbReference>
<dbReference type="InterPro" id="IPR036942">
    <property type="entry name" value="Beta-barrel_TonB_sf"/>
</dbReference>
<evidence type="ECO:0000259" key="10">
    <source>
        <dbReference type="Pfam" id="PF00593"/>
    </source>
</evidence>
<evidence type="ECO:0000259" key="11">
    <source>
        <dbReference type="Pfam" id="PF07715"/>
    </source>
</evidence>
<dbReference type="SUPFAM" id="SSF56935">
    <property type="entry name" value="Porins"/>
    <property type="match status" value="1"/>
</dbReference>
<evidence type="ECO:0000256" key="8">
    <source>
        <dbReference type="PROSITE-ProRule" id="PRU01360"/>
    </source>
</evidence>
<evidence type="ECO:0000256" key="6">
    <source>
        <dbReference type="ARBA" id="ARBA00023136"/>
    </source>
</evidence>
<comment type="similarity">
    <text evidence="8 9">Belongs to the TonB-dependent receptor family.</text>
</comment>
<dbReference type="InterPro" id="IPR012910">
    <property type="entry name" value="Plug_dom"/>
</dbReference>
<evidence type="ECO:0000256" key="4">
    <source>
        <dbReference type="ARBA" id="ARBA00022692"/>
    </source>
</evidence>
<dbReference type="Proteomes" id="UP001337681">
    <property type="component" value="Unassembled WGS sequence"/>
</dbReference>
<dbReference type="Pfam" id="PF00593">
    <property type="entry name" value="TonB_dep_Rec_b-barrel"/>
    <property type="match status" value="1"/>
</dbReference>
<feature type="domain" description="TonB-dependent receptor-like beta-barrel" evidence="10">
    <location>
        <begin position="260"/>
        <end position="689"/>
    </location>
</feature>
<dbReference type="PROSITE" id="PS52016">
    <property type="entry name" value="TONB_DEPENDENT_REC_3"/>
    <property type="match status" value="1"/>
</dbReference>
<keyword evidence="3 8" id="KW-1134">Transmembrane beta strand</keyword>
<reference evidence="12 13" key="1">
    <citation type="submission" date="2024-01" db="EMBL/GenBank/DDBJ databases">
        <title>Pedobacter sp. nov., isolated from oil-contaminated soil.</title>
        <authorList>
            <person name="Le N.T.T."/>
        </authorList>
    </citation>
    <scope>NUCLEOTIDE SEQUENCE [LARGE SCALE GENOMIC DNA]</scope>
    <source>
        <strain evidence="12 13">VNH31</strain>
    </source>
</reference>
<proteinExistence type="inferred from homology"/>
<feature type="domain" description="TonB-dependent receptor plug" evidence="11">
    <location>
        <begin position="116"/>
        <end position="217"/>
    </location>
</feature>
<keyword evidence="13" id="KW-1185">Reference proteome</keyword>
<dbReference type="Gene3D" id="2.60.40.1120">
    <property type="entry name" value="Carboxypeptidase-like, regulatory domain"/>
    <property type="match status" value="1"/>
</dbReference>
<dbReference type="InterPro" id="IPR037066">
    <property type="entry name" value="Plug_dom_sf"/>
</dbReference>
<evidence type="ECO:0000313" key="13">
    <source>
        <dbReference type="Proteomes" id="UP001337681"/>
    </source>
</evidence>
<sequence>MKNIIWMLLLLPFVVQAQLIKGRVVSEDVGVANAHIVVIGTNKHTITDSLGKFSIDKLSVGNLTLAVQHKDYKILEKKVALNDSLDLTLNLIKLQEELPEVVFSGTMKEVDRLKSIVPVEMYSPAYFKRNPTANVYEALSQINGIRPQLNCNICNTGDIHINGLEGPYTMILIDGMPIVSGLATVYGLMGVPMSLIEKVEVVKGPASSLYGSEAIGGLINIITKKIDNKAVLTADGFYTTYRESNIDLGMSIPISEKLKSLTGINYYHYANSVDFNKDNFTDVTLQKRISVFHKLNIKRLHNRAFTLAARYNYEDRWGGEMQWNKQFRGSNEVYGESIYTNRYEFIGNYQLPIEEKMFLSFSFNDHMQDSYYGQTKYFANQKVMFSQLLWDKSTRNNDWLAGIALRYVFYDDNTPATANELALKNSPDKSFLPGVFIQNELKINQMQNLLIGVRYDYHSKHGSIFTPRLAYKYNFNESTIFRANAGTGFRVVNIFTEDHAALTGAKKLVIAPNLKPEKSYNINLNFAKQFNTSINNVFRVDLTGFYTYFTNRIVTNYDANPNEIFYDNLSGYAVSSGLTLNFDAAFWSGWKINLGFTGMDVYLKEPGERKSIPYLTERFSGVWNIGYEFPRFPIQIDYTGNFYGKMYLPVLNELDPRSKIAPIWSLQNVQFTFKGLKNNLEIFGGVKNLLNFKPGKMDPFLIARSNDPFNKNVEYDNNGIVKQTADNPFALQFDPTFIYAPNQGTKMFLGIRMAIK</sequence>
<organism evidence="12 13">
    <name type="scientific">Pedobacter flavus</name>
    <dbReference type="NCBI Taxonomy" id="3113906"/>
    <lineage>
        <taxon>Bacteria</taxon>
        <taxon>Pseudomonadati</taxon>
        <taxon>Bacteroidota</taxon>
        <taxon>Sphingobacteriia</taxon>
        <taxon>Sphingobacteriales</taxon>
        <taxon>Sphingobacteriaceae</taxon>
        <taxon>Pedobacter</taxon>
    </lineage>
</organism>
<dbReference type="Gene3D" id="2.40.170.20">
    <property type="entry name" value="TonB-dependent receptor, beta-barrel domain"/>
    <property type="match status" value="1"/>
</dbReference>
<keyword evidence="5 9" id="KW-0798">TonB box</keyword>
<dbReference type="Gene3D" id="2.170.130.10">
    <property type="entry name" value="TonB-dependent receptor, plug domain"/>
    <property type="match status" value="1"/>
</dbReference>
<keyword evidence="4 8" id="KW-0812">Transmembrane</keyword>
<evidence type="ECO:0000256" key="7">
    <source>
        <dbReference type="ARBA" id="ARBA00023237"/>
    </source>
</evidence>
<evidence type="ECO:0000256" key="1">
    <source>
        <dbReference type="ARBA" id="ARBA00004571"/>
    </source>
</evidence>